<dbReference type="KEGG" id="crw:CROST_017380"/>
<name>A0A1S8L0P8_9CLOT</name>
<organism evidence="1 2">
    <name type="scientific">Clostridium felsineum</name>
    <dbReference type="NCBI Taxonomy" id="36839"/>
    <lineage>
        <taxon>Bacteria</taxon>
        <taxon>Bacillati</taxon>
        <taxon>Bacillota</taxon>
        <taxon>Clostridia</taxon>
        <taxon>Eubacteriales</taxon>
        <taxon>Clostridiaceae</taxon>
        <taxon>Clostridium</taxon>
    </lineage>
</organism>
<keyword evidence="2" id="KW-1185">Reference proteome</keyword>
<evidence type="ECO:0000313" key="1">
    <source>
        <dbReference type="EMBL" id="URZ11022.1"/>
    </source>
</evidence>
<sequence>MKHLLLRKVNKSREDVKGYGCWFGCDSTCSGGCSSCKGGCSSCKGGCTSGCTNWYL</sequence>
<proteinExistence type="predicted"/>
<dbReference type="Proteomes" id="UP000190951">
    <property type="component" value="Chromosome"/>
</dbReference>
<gene>
    <name evidence="1" type="ORF">CROST_017380</name>
</gene>
<dbReference type="AlphaFoldDB" id="A0A1S8L0P8"/>
<dbReference type="EMBL" id="CP096983">
    <property type="protein sequence ID" value="URZ11022.1"/>
    <property type="molecule type" value="Genomic_DNA"/>
</dbReference>
<evidence type="ECO:0000313" key="2">
    <source>
        <dbReference type="Proteomes" id="UP000190951"/>
    </source>
</evidence>
<accession>A0A1S8L0P8</accession>
<reference evidence="1 2" key="1">
    <citation type="submission" date="2022-04" db="EMBL/GenBank/DDBJ databases">
        <title>Genome sequence of C. roseum typestrain.</title>
        <authorList>
            <person name="Poehlein A."/>
            <person name="Schoch T."/>
            <person name="Duerre P."/>
            <person name="Daniel R."/>
        </authorList>
    </citation>
    <scope>NUCLEOTIDE SEQUENCE [LARGE SCALE GENOMIC DNA]</scope>
    <source>
        <strain evidence="1 2">DSM 7320</strain>
    </source>
</reference>
<dbReference type="STRING" id="84029.CROST_33500"/>
<protein>
    <submittedName>
        <fullName evidence="1">Uncharacterized protein</fullName>
    </submittedName>
</protein>